<keyword evidence="2" id="KW-1185">Reference proteome</keyword>
<reference evidence="1 2" key="1">
    <citation type="journal article" date="2011" name="J. Bacteriol.">
        <title>Genome sequence of Helicobacter bizzozeronii strain CIII-1, an isolate from human gastric mucosa.</title>
        <authorList>
            <person name="Schott T."/>
            <person name="Rossi M."/>
            <person name="Hanninen M.L."/>
        </authorList>
    </citation>
    <scope>NUCLEOTIDE SEQUENCE [LARGE SCALE GENOMIC DNA]</scope>
    <source>
        <strain evidence="1 2">CIII-1</strain>
    </source>
</reference>
<evidence type="ECO:0008006" key="3">
    <source>
        <dbReference type="Google" id="ProtNLM"/>
    </source>
</evidence>
<proteinExistence type="predicted"/>
<dbReference type="EMBL" id="FR871757">
    <property type="protein sequence ID" value="CCB80403.1"/>
    <property type="molecule type" value="Genomic_DNA"/>
</dbReference>
<dbReference type="STRING" id="1002804.HBZC1_14170"/>
<gene>
    <name evidence="1" type="ordered locus">HBZC1_14170</name>
</gene>
<protein>
    <recommendedName>
        <fullName evidence="3">Dynamin-like helical domain-containing protein</fullName>
    </recommendedName>
</protein>
<dbReference type="AlphaFoldDB" id="F8KU64"/>
<dbReference type="HOGENOM" id="CLU_010061_3_0_7"/>
<dbReference type="Proteomes" id="UP000008387">
    <property type="component" value="Chromosome"/>
</dbReference>
<accession>F8KU64</accession>
<evidence type="ECO:0000313" key="1">
    <source>
        <dbReference type="EMBL" id="CCB80403.1"/>
    </source>
</evidence>
<sequence>MQEPLIQDDEEHALKQADARMQEALGSCYQGHQVVRAQAAFLALATCLWQEDDFKEGGGSQFSHTWRTQQRFLKEYSAPELLKQSNLDVLCQLIKEIGDTQAEIIYQDRCHKTSQILIACAGDLHQSAQAMLDKNNQLREQMPARISELRLLPRRTRAFLAREMSQALQGFKSASEDAVYGYIRLDVSGGKFREEANKVLREQFDKFGDVSTQKVKLRLQAFEEDVRAVMADFNHLAESVESGEVYLGHHQDQEFDTDSGIDWWKLGGAGATIGGLLMFDLLNFWNPAGWIGMGATALLLYNATRKFFDSDFKKKEQRKAFNKDLDEKIRHIEGRIKDFLENIGHELEGVIEGIIKNLEGVLIQREEGYKTLRNIAMSLDKRAGKLQLRGRR</sequence>
<evidence type="ECO:0000313" key="2">
    <source>
        <dbReference type="Proteomes" id="UP000008387"/>
    </source>
</evidence>
<name>F8KU64_HELBC</name>
<dbReference type="eggNOG" id="COG0699">
    <property type="taxonomic scope" value="Bacteria"/>
</dbReference>
<dbReference type="KEGG" id="hbi:HBZC1_14170"/>
<organism evidence="1 2">
    <name type="scientific">Helicobacter bizzozeronii (strain CIII-1)</name>
    <dbReference type="NCBI Taxonomy" id="1002804"/>
    <lineage>
        <taxon>Bacteria</taxon>
        <taxon>Pseudomonadati</taxon>
        <taxon>Campylobacterota</taxon>
        <taxon>Epsilonproteobacteria</taxon>
        <taxon>Campylobacterales</taxon>
        <taxon>Helicobacteraceae</taxon>
        <taxon>Helicobacter</taxon>
    </lineage>
</organism>